<keyword evidence="1" id="KW-0732">Signal</keyword>
<accession>A0ABR1R0N5</accession>
<feature type="signal peptide" evidence="1">
    <location>
        <begin position="1"/>
        <end position="17"/>
    </location>
</feature>
<dbReference type="Pfam" id="PF17678">
    <property type="entry name" value="Glyco_hydro_92N"/>
    <property type="match status" value="1"/>
</dbReference>
<dbReference type="InterPro" id="IPR050883">
    <property type="entry name" value="PNGase"/>
</dbReference>
<dbReference type="PANTHER" id="PTHR12143:SF27">
    <property type="entry name" value="ALPHA-1,2-MANNOSIDASE FAMILY PROTEIN (AFU_ORTHOLOGUE AFUA_5G10520)"/>
    <property type="match status" value="1"/>
</dbReference>
<name>A0ABR1R0N5_9PEZI</name>
<evidence type="ECO:0000259" key="2">
    <source>
        <dbReference type="Pfam" id="PF17678"/>
    </source>
</evidence>
<evidence type="ECO:0000313" key="3">
    <source>
        <dbReference type="EMBL" id="KAK7967860.1"/>
    </source>
</evidence>
<protein>
    <recommendedName>
        <fullName evidence="2">Glycosyl hydrolase family 92 N-terminal domain-containing protein</fullName>
    </recommendedName>
</protein>
<keyword evidence="4" id="KW-1185">Reference proteome</keyword>
<dbReference type="EMBL" id="JAQQWE010000001">
    <property type="protein sequence ID" value="KAK7967860.1"/>
    <property type="molecule type" value="Genomic_DNA"/>
</dbReference>
<evidence type="ECO:0000256" key="1">
    <source>
        <dbReference type="SAM" id="SignalP"/>
    </source>
</evidence>
<feature type="domain" description="Glycosyl hydrolase family 92 N-terminal" evidence="2">
    <location>
        <begin position="25"/>
        <end position="223"/>
    </location>
</feature>
<dbReference type="InterPro" id="IPR014718">
    <property type="entry name" value="GH-type_carb-bd"/>
</dbReference>
<sequence>MALKSVLVSALLHFSLAEVVDYAQYVNPLIGGSGPFEGLAFGGGDIFVGGALPFGVAKVGIDTYEPNVSFAVINGGWTPKGLVTGLSMLHESGTGGAPKYGVVSQMPLVGSLSSSEEGAPGTINILDNRTYWQQRVGDDTARVGYFKTQLESGVAVELSGARHAGMMRYSFPTSNEERHVLVDLSHYLPQESGGPSSQAYLGGEISLDGATYQGHATYEGGWNDGAPFHDLLLRRVRDGAQ</sequence>
<proteinExistence type="predicted"/>
<organism evidence="3 4">
    <name type="scientific">Apiospora aurea</name>
    <dbReference type="NCBI Taxonomy" id="335848"/>
    <lineage>
        <taxon>Eukaryota</taxon>
        <taxon>Fungi</taxon>
        <taxon>Dikarya</taxon>
        <taxon>Ascomycota</taxon>
        <taxon>Pezizomycotina</taxon>
        <taxon>Sordariomycetes</taxon>
        <taxon>Xylariomycetidae</taxon>
        <taxon>Amphisphaeriales</taxon>
        <taxon>Apiosporaceae</taxon>
        <taxon>Apiospora</taxon>
    </lineage>
</organism>
<dbReference type="PANTHER" id="PTHR12143">
    <property type="entry name" value="PEPTIDE N-GLYCANASE PNGASE -RELATED"/>
    <property type="match status" value="1"/>
</dbReference>
<dbReference type="Gene3D" id="2.70.98.10">
    <property type="match status" value="1"/>
</dbReference>
<evidence type="ECO:0000313" key="4">
    <source>
        <dbReference type="Proteomes" id="UP001391051"/>
    </source>
</evidence>
<reference evidence="3 4" key="1">
    <citation type="submission" date="2023-01" db="EMBL/GenBank/DDBJ databases">
        <title>Analysis of 21 Apiospora genomes using comparative genomics revels a genus with tremendous synthesis potential of carbohydrate active enzymes and secondary metabolites.</title>
        <authorList>
            <person name="Sorensen T."/>
        </authorList>
    </citation>
    <scope>NUCLEOTIDE SEQUENCE [LARGE SCALE GENOMIC DNA]</scope>
    <source>
        <strain evidence="3 4">CBS 24483</strain>
    </source>
</reference>
<gene>
    <name evidence="3" type="ORF">PG986_002137</name>
</gene>
<dbReference type="GeneID" id="92071421"/>
<dbReference type="Proteomes" id="UP001391051">
    <property type="component" value="Unassembled WGS sequence"/>
</dbReference>
<feature type="chain" id="PRO_5045908769" description="Glycosyl hydrolase family 92 N-terminal domain-containing protein" evidence="1">
    <location>
        <begin position="18"/>
        <end position="241"/>
    </location>
</feature>
<comment type="caution">
    <text evidence="3">The sequence shown here is derived from an EMBL/GenBank/DDBJ whole genome shotgun (WGS) entry which is preliminary data.</text>
</comment>
<dbReference type="RefSeq" id="XP_066707252.1">
    <property type="nucleotide sequence ID" value="XM_066838359.1"/>
</dbReference>
<dbReference type="InterPro" id="IPR041371">
    <property type="entry name" value="GH92_N"/>
</dbReference>